<dbReference type="Proteomes" id="UP001221898">
    <property type="component" value="Unassembled WGS sequence"/>
</dbReference>
<keyword evidence="3" id="KW-1185">Reference proteome</keyword>
<evidence type="ECO:0000256" key="1">
    <source>
        <dbReference type="SAM" id="MobiDB-lite"/>
    </source>
</evidence>
<dbReference type="EMBL" id="JAINUG010000004">
    <property type="protein sequence ID" value="KAJ8417269.1"/>
    <property type="molecule type" value="Genomic_DNA"/>
</dbReference>
<dbReference type="GO" id="GO:0032922">
    <property type="term" value="P:circadian regulation of gene expression"/>
    <property type="evidence" value="ECO:0007669"/>
    <property type="project" value="InterPro"/>
</dbReference>
<dbReference type="PANTHER" id="PTHR35441:SF2">
    <property type="entry name" value="CIRCADIAN-ASSOCIATED TRANSCRIPTIONAL REPRESSOR"/>
    <property type="match status" value="1"/>
</dbReference>
<dbReference type="AlphaFoldDB" id="A0AAD7X2Q5"/>
<protein>
    <recommendedName>
        <fullName evidence="4">Circadian-associated transcriptional repressor</fullName>
    </recommendedName>
</protein>
<reference evidence="2" key="1">
    <citation type="journal article" date="2023" name="Science">
        <title>Genome structures resolve the early diversification of teleost fishes.</title>
        <authorList>
            <person name="Parey E."/>
            <person name="Louis A."/>
            <person name="Montfort J."/>
            <person name="Bouchez O."/>
            <person name="Roques C."/>
            <person name="Iampietro C."/>
            <person name="Lluch J."/>
            <person name="Castinel A."/>
            <person name="Donnadieu C."/>
            <person name="Desvignes T."/>
            <person name="Floi Bucao C."/>
            <person name="Jouanno E."/>
            <person name="Wen M."/>
            <person name="Mejri S."/>
            <person name="Dirks R."/>
            <person name="Jansen H."/>
            <person name="Henkel C."/>
            <person name="Chen W.J."/>
            <person name="Zahm M."/>
            <person name="Cabau C."/>
            <person name="Klopp C."/>
            <person name="Thompson A.W."/>
            <person name="Robinson-Rechavi M."/>
            <person name="Braasch I."/>
            <person name="Lecointre G."/>
            <person name="Bobe J."/>
            <person name="Postlethwait J.H."/>
            <person name="Berthelot C."/>
            <person name="Roest Crollius H."/>
            <person name="Guiguen Y."/>
        </authorList>
    </citation>
    <scope>NUCLEOTIDE SEQUENCE</scope>
    <source>
        <strain evidence="2">NC1722</strain>
    </source>
</reference>
<evidence type="ECO:0000313" key="2">
    <source>
        <dbReference type="EMBL" id="KAJ8417269.1"/>
    </source>
</evidence>
<dbReference type="Pfam" id="PF15673">
    <property type="entry name" value="Ciart"/>
    <property type="match status" value="1"/>
</dbReference>
<feature type="compositionally biased region" description="Pro residues" evidence="1">
    <location>
        <begin position="313"/>
        <end position="324"/>
    </location>
</feature>
<proteinExistence type="predicted"/>
<comment type="caution">
    <text evidence="2">The sequence shown here is derived from an EMBL/GenBank/DDBJ whole genome shotgun (WGS) entry which is preliminary data.</text>
</comment>
<feature type="region of interest" description="Disordered" evidence="1">
    <location>
        <begin position="209"/>
        <end position="256"/>
    </location>
</feature>
<dbReference type="GO" id="GO:0000978">
    <property type="term" value="F:RNA polymerase II cis-regulatory region sequence-specific DNA binding"/>
    <property type="evidence" value="ECO:0007669"/>
    <property type="project" value="TreeGrafter"/>
</dbReference>
<dbReference type="PANTHER" id="PTHR35441">
    <property type="entry name" value="CIRCADIAN-ASSOCIATED TRANSCRIPTIONAL REPRESSOR"/>
    <property type="match status" value="1"/>
</dbReference>
<accession>A0AAD7X2Q5</accession>
<feature type="compositionally biased region" description="Acidic residues" evidence="1">
    <location>
        <begin position="14"/>
        <end position="24"/>
    </location>
</feature>
<feature type="region of interest" description="Disordered" evidence="1">
    <location>
        <begin position="295"/>
        <end position="328"/>
    </location>
</feature>
<dbReference type="GO" id="GO:0005634">
    <property type="term" value="C:nucleus"/>
    <property type="evidence" value="ECO:0007669"/>
    <property type="project" value="TreeGrafter"/>
</dbReference>
<gene>
    <name evidence="2" type="ORF">AAFF_G00284960</name>
</gene>
<feature type="region of interest" description="Disordered" evidence="1">
    <location>
        <begin position="1"/>
        <end position="120"/>
    </location>
</feature>
<dbReference type="GO" id="GO:0045892">
    <property type="term" value="P:negative regulation of DNA-templated transcription"/>
    <property type="evidence" value="ECO:0007669"/>
    <property type="project" value="TreeGrafter"/>
</dbReference>
<evidence type="ECO:0008006" key="4">
    <source>
        <dbReference type="Google" id="ProtNLM"/>
    </source>
</evidence>
<evidence type="ECO:0000313" key="3">
    <source>
        <dbReference type="Proteomes" id="UP001221898"/>
    </source>
</evidence>
<sequence>MSASDSDCSIDWLASDDEDSDSVSELECGGGAGAGETPPLPALSQPGGSDCVDGAEEGGGRQGGGSRVEPRGGRVYGSPLQVRSASPWRSPTYAVDGLSSEGPWQAPKRPRSPGGWRHWPWQHPEKTANDELFARKCMELQCYVPHLSSILSGLQSGRYRERLSSFQESVAMDRIQRIMGVLQNPCMGERYINIILKVEEMLRSWFPNVTPKGQHAGDQTEETTPSKRLKPCSATAAESPMALSGPAPGNKALGASEPTPLGAYSANHLKWLHTSPVCPPSAELALGRLRRWPAAAPGDKDVTQDNAVSSSTDPPPGGQRPPPGKINAPCLERLLKSTESIITRKGAGDAKESSWS</sequence>
<organism evidence="2 3">
    <name type="scientific">Aldrovandia affinis</name>
    <dbReference type="NCBI Taxonomy" id="143900"/>
    <lineage>
        <taxon>Eukaryota</taxon>
        <taxon>Metazoa</taxon>
        <taxon>Chordata</taxon>
        <taxon>Craniata</taxon>
        <taxon>Vertebrata</taxon>
        <taxon>Euteleostomi</taxon>
        <taxon>Actinopterygii</taxon>
        <taxon>Neopterygii</taxon>
        <taxon>Teleostei</taxon>
        <taxon>Notacanthiformes</taxon>
        <taxon>Halosauridae</taxon>
        <taxon>Aldrovandia</taxon>
    </lineage>
</organism>
<dbReference type="InterPro" id="IPR031373">
    <property type="entry name" value="Ciart"/>
</dbReference>
<name>A0AAD7X2Q5_9TELE</name>